<dbReference type="SMART" id="SM00448">
    <property type="entry name" value="REC"/>
    <property type="match status" value="1"/>
</dbReference>
<dbReference type="Pfam" id="PF00072">
    <property type="entry name" value="Response_reg"/>
    <property type="match status" value="1"/>
</dbReference>
<dbReference type="Gene3D" id="1.10.8.60">
    <property type="match status" value="1"/>
</dbReference>
<dbReference type="GeneID" id="78256000"/>
<dbReference type="Proteomes" id="UP000056090">
    <property type="component" value="Chromosome"/>
</dbReference>
<evidence type="ECO:0000256" key="1">
    <source>
        <dbReference type="ARBA" id="ARBA00022741"/>
    </source>
</evidence>
<dbReference type="InterPro" id="IPR002078">
    <property type="entry name" value="Sigma_54_int"/>
</dbReference>
<dbReference type="SUPFAM" id="SSF46689">
    <property type="entry name" value="Homeodomain-like"/>
    <property type="match status" value="1"/>
</dbReference>
<name>A0A075P1I2_9ALTE</name>
<dbReference type="FunFam" id="3.40.50.300:FF:000006">
    <property type="entry name" value="DNA-binding transcriptional regulator NtrC"/>
    <property type="match status" value="1"/>
</dbReference>
<dbReference type="SMART" id="SM00382">
    <property type="entry name" value="AAA"/>
    <property type="match status" value="1"/>
</dbReference>
<accession>A0A075P1I2</accession>
<dbReference type="GO" id="GO:0000160">
    <property type="term" value="P:phosphorelay signal transduction system"/>
    <property type="evidence" value="ECO:0007669"/>
    <property type="project" value="InterPro"/>
</dbReference>
<dbReference type="PROSITE" id="PS50110">
    <property type="entry name" value="RESPONSE_REGULATORY"/>
    <property type="match status" value="1"/>
</dbReference>
<dbReference type="Pfam" id="PF00158">
    <property type="entry name" value="Sigma54_activat"/>
    <property type="match status" value="1"/>
</dbReference>
<feature type="modified residue" description="4-aspartylphosphate" evidence="5">
    <location>
        <position position="54"/>
    </location>
</feature>
<dbReference type="InterPro" id="IPR001789">
    <property type="entry name" value="Sig_transdc_resp-reg_receiver"/>
</dbReference>
<dbReference type="PANTHER" id="PTHR32071">
    <property type="entry name" value="TRANSCRIPTIONAL REGULATORY PROTEIN"/>
    <property type="match status" value="1"/>
</dbReference>
<dbReference type="EMBL" id="CP008849">
    <property type="protein sequence ID" value="AIF99696.1"/>
    <property type="molecule type" value="Genomic_DNA"/>
</dbReference>
<dbReference type="Gene3D" id="1.10.10.60">
    <property type="entry name" value="Homeodomain-like"/>
    <property type="match status" value="1"/>
</dbReference>
<keyword evidence="4" id="KW-0804">Transcription</keyword>
<dbReference type="PROSITE" id="PS00688">
    <property type="entry name" value="SIGMA54_INTERACT_3"/>
    <property type="match status" value="1"/>
</dbReference>
<evidence type="ECO:0000259" key="7">
    <source>
        <dbReference type="PROSITE" id="PS50110"/>
    </source>
</evidence>
<dbReference type="GO" id="GO:0043565">
    <property type="term" value="F:sequence-specific DNA binding"/>
    <property type="evidence" value="ECO:0007669"/>
    <property type="project" value="InterPro"/>
</dbReference>
<evidence type="ECO:0000256" key="2">
    <source>
        <dbReference type="ARBA" id="ARBA00022840"/>
    </source>
</evidence>
<sequence length="459" mass="51831">MNGHTILVADDDTSVIAALKLMLQTHQFDVVAVTTPQALLAQINKQEFAAALIDLNYQKDTTSGKEGLSLIEQIRKLDEHLPIIAMTGYSSIEIAVEAMKLGAADFIQKPWSNERLLHTLRTQIKLNHVRHEGDKLAQENALLKQQMDTERTDIIAQSQTMKDLIAQLDKLAKSDMSILFTGENGSGKSLLADYVHKRSSRASSVFIAVNMGAISETLFESEMFGHVKGAFTDASSNRIGRFELAQSGTIFLDEIANIGASQQAKLLRVLEERQFERVGSSKTQSIDVRLISATNADLEALVALKTFRRDLLYRLNTITIHVPALRQRVDDILPLANQYIKHFAKKYRLPIKQISSHAQQKLLNYSWPGNVRELGHVIERAMFLSTNTVVDIDDFALKYEHTSVADVQPEWMTQSLDELEKQIIQQRLEQFEHNPQKTAESLGLSRSAYYRRLEKYQLN</sequence>
<proteinExistence type="predicted"/>
<dbReference type="Pfam" id="PF02954">
    <property type="entry name" value="HTH_8"/>
    <property type="match status" value="1"/>
</dbReference>
<organism evidence="8 9">
    <name type="scientific">Alteromonas australica</name>
    <dbReference type="NCBI Taxonomy" id="589873"/>
    <lineage>
        <taxon>Bacteria</taxon>
        <taxon>Pseudomonadati</taxon>
        <taxon>Pseudomonadota</taxon>
        <taxon>Gammaproteobacteria</taxon>
        <taxon>Alteromonadales</taxon>
        <taxon>Alteromonadaceae</taxon>
        <taxon>Alteromonas/Salinimonas group</taxon>
        <taxon>Alteromonas</taxon>
    </lineage>
</organism>
<dbReference type="RefSeq" id="WP_044057763.1">
    <property type="nucleotide sequence ID" value="NZ_CBCSKJ010000002.1"/>
</dbReference>
<dbReference type="GO" id="GO:0005524">
    <property type="term" value="F:ATP binding"/>
    <property type="evidence" value="ECO:0007669"/>
    <property type="project" value="UniProtKB-KW"/>
</dbReference>
<reference evidence="8 9" key="1">
    <citation type="submission" date="2014-06" db="EMBL/GenBank/DDBJ databases">
        <title>Genomes of Alteromonas australica, a world apart.</title>
        <authorList>
            <person name="Gonzaga A."/>
            <person name="Lopez-Perez M."/>
            <person name="Rodriguez-Valera F."/>
        </authorList>
    </citation>
    <scope>NUCLEOTIDE SEQUENCE [LARGE SCALE GENOMIC DNA]</scope>
    <source>
        <strain evidence="8 9">H 17</strain>
    </source>
</reference>
<dbReference type="Gene3D" id="3.40.50.2300">
    <property type="match status" value="1"/>
</dbReference>
<evidence type="ECO:0000256" key="5">
    <source>
        <dbReference type="PROSITE-ProRule" id="PRU00169"/>
    </source>
</evidence>
<feature type="domain" description="Response regulatory" evidence="7">
    <location>
        <begin position="5"/>
        <end position="124"/>
    </location>
</feature>
<keyword evidence="3" id="KW-0805">Transcription regulation</keyword>
<evidence type="ECO:0000313" key="9">
    <source>
        <dbReference type="Proteomes" id="UP000056090"/>
    </source>
</evidence>
<dbReference type="SUPFAM" id="SSF52172">
    <property type="entry name" value="CheY-like"/>
    <property type="match status" value="1"/>
</dbReference>
<dbReference type="PROSITE" id="PS50045">
    <property type="entry name" value="SIGMA54_INTERACT_4"/>
    <property type="match status" value="1"/>
</dbReference>
<evidence type="ECO:0000259" key="6">
    <source>
        <dbReference type="PROSITE" id="PS50045"/>
    </source>
</evidence>
<dbReference type="CDD" id="cd00009">
    <property type="entry name" value="AAA"/>
    <property type="match status" value="1"/>
</dbReference>
<evidence type="ECO:0000256" key="3">
    <source>
        <dbReference type="ARBA" id="ARBA00023015"/>
    </source>
</evidence>
<keyword evidence="9" id="KW-1185">Reference proteome</keyword>
<dbReference type="InterPro" id="IPR009057">
    <property type="entry name" value="Homeodomain-like_sf"/>
</dbReference>
<evidence type="ECO:0000256" key="4">
    <source>
        <dbReference type="ARBA" id="ARBA00023163"/>
    </source>
</evidence>
<dbReference type="SUPFAM" id="SSF52540">
    <property type="entry name" value="P-loop containing nucleoside triphosphate hydrolases"/>
    <property type="match status" value="1"/>
</dbReference>
<dbReference type="AlphaFoldDB" id="A0A075P1I2"/>
<keyword evidence="1" id="KW-0547">Nucleotide-binding</keyword>
<protein>
    <submittedName>
        <fullName evidence="8">Chemotaxis protein CheY</fullName>
    </submittedName>
</protein>
<dbReference type="KEGG" id="aal:EP13_13955"/>
<keyword evidence="5" id="KW-0597">Phosphoprotein</keyword>
<keyword evidence="2" id="KW-0067">ATP-binding</keyword>
<dbReference type="InterPro" id="IPR011006">
    <property type="entry name" value="CheY-like_superfamily"/>
</dbReference>
<dbReference type="PANTHER" id="PTHR32071:SF57">
    <property type="entry name" value="C4-DICARBOXYLATE TRANSPORT TRANSCRIPTIONAL REGULATORY PROTEIN DCTD"/>
    <property type="match status" value="1"/>
</dbReference>
<feature type="domain" description="Sigma-54 factor interaction" evidence="6">
    <location>
        <begin position="154"/>
        <end position="383"/>
    </location>
</feature>
<dbReference type="InterPro" id="IPR002197">
    <property type="entry name" value="HTH_Fis"/>
</dbReference>
<dbReference type="PRINTS" id="PR01590">
    <property type="entry name" value="HTHFIS"/>
</dbReference>
<dbReference type="InterPro" id="IPR058031">
    <property type="entry name" value="AAA_lid_NorR"/>
</dbReference>
<gene>
    <name evidence="8" type="ORF">EP13_13955</name>
</gene>
<evidence type="ECO:0000313" key="8">
    <source>
        <dbReference type="EMBL" id="AIF99696.1"/>
    </source>
</evidence>
<dbReference type="InterPro" id="IPR025944">
    <property type="entry name" value="Sigma_54_int_dom_CS"/>
</dbReference>
<dbReference type="Gene3D" id="3.40.50.300">
    <property type="entry name" value="P-loop containing nucleotide triphosphate hydrolases"/>
    <property type="match status" value="1"/>
</dbReference>
<dbReference type="GO" id="GO:0006355">
    <property type="term" value="P:regulation of DNA-templated transcription"/>
    <property type="evidence" value="ECO:0007669"/>
    <property type="project" value="InterPro"/>
</dbReference>
<dbReference type="Pfam" id="PF25601">
    <property type="entry name" value="AAA_lid_14"/>
    <property type="match status" value="1"/>
</dbReference>
<dbReference type="eggNOG" id="COG2204">
    <property type="taxonomic scope" value="Bacteria"/>
</dbReference>
<dbReference type="InterPro" id="IPR003593">
    <property type="entry name" value="AAA+_ATPase"/>
</dbReference>
<dbReference type="InterPro" id="IPR027417">
    <property type="entry name" value="P-loop_NTPase"/>
</dbReference>